<keyword evidence="2" id="KW-1185">Reference proteome</keyword>
<evidence type="ECO:0008006" key="3">
    <source>
        <dbReference type="Google" id="ProtNLM"/>
    </source>
</evidence>
<dbReference type="InterPro" id="IPR036895">
    <property type="entry name" value="Uracil-DNA_glycosylase-like_sf"/>
</dbReference>
<dbReference type="EMBL" id="CP041166">
    <property type="protein sequence ID" value="QFR42452.1"/>
    <property type="molecule type" value="Genomic_DNA"/>
</dbReference>
<reference evidence="2" key="1">
    <citation type="submission" date="2019-06" db="EMBL/GenBank/DDBJ databases">
        <title>Sulfurimonas gotlandica sp. nov., a chemoautotrophic and psychrotolerant epsilonproteobacterium isolated from a pelagic redoxcline, and an emended description of the genus Sulfurimonas.</title>
        <authorList>
            <person name="Wang S."/>
            <person name="Jiang L."/>
            <person name="Shao Z."/>
        </authorList>
    </citation>
    <scope>NUCLEOTIDE SEQUENCE [LARGE SCALE GENOMIC DNA]</scope>
    <source>
        <strain evidence="2">1-1N</strain>
    </source>
</reference>
<protein>
    <recommendedName>
        <fullName evidence="3">G/U mismatch-specific uracil-DNA glycosylase</fullName>
    </recommendedName>
</protein>
<dbReference type="Proteomes" id="UP000326061">
    <property type="component" value="Chromosome"/>
</dbReference>
<dbReference type="KEGG" id="suln:FJR47_00370"/>
<evidence type="ECO:0000313" key="2">
    <source>
        <dbReference type="Proteomes" id="UP000326061"/>
    </source>
</evidence>
<dbReference type="RefSeq" id="WP_152298523.1">
    <property type="nucleotide sequence ID" value="NZ_CP041166.1"/>
</dbReference>
<accession>A0AAJ4A207</accession>
<evidence type="ECO:0000313" key="1">
    <source>
        <dbReference type="EMBL" id="QFR42452.1"/>
    </source>
</evidence>
<name>A0AAJ4A207_9BACT</name>
<proteinExistence type="predicted"/>
<dbReference type="Gene3D" id="3.40.470.10">
    <property type="entry name" value="Uracil-DNA glycosylase-like domain"/>
    <property type="match status" value="1"/>
</dbReference>
<sequence>MRVKHKLLKEYPLQGRKTLIIGTFNPDVACNDAEFFYGRAKNFFWRLLPEVFGKESLKGDVQKQKEFLMQHDIELSDLILSVEMSEKDICSYGDDKLKEVIEWNTPNILKTLSKGKTKEVYFTRKSFDKNVQNIRDEIYKIKEFCDKNGIKFGFLPTPSRFYSEKKLQEWRSAFN</sequence>
<gene>
    <name evidence="1" type="ORF">FJR47_00370</name>
</gene>
<dbReference type="AlphaFoldDB" id="A0AAJ4A207"/>
<organism evidence="1 2">
    <name type="scientific">Sulfurimonas xiamenensis</name>
    <dbReference type="NCBI Taxonomy" id="2590021"/>
    <lineage>
        <taxon>Bacteria</taxon>
        <taxon>Pseudomonadati</taxon>
        <taxon>Campylobacterota</taxon>
        <taxon>Epsilonproteobacteria</taxon>
        <taxon>Campylobacterales</taxon>
        <taxon>Sulfurimonadaceae</taxon>
        <taxon>Sulfurimonas</taxon>
    </lineage>
</organism>